<sequence length="89" mass="9931">MIREGGLIAVVQRSNPWIAASKSIAQDSRFVASLISLIGIYLFQRRHIVRNADQRKPSSAATERGSRLHSSRMKSASWCNTRRGKASFS</sequence>
<protein>
    <submittedName>
        <fullName evidence="2">Uncharacterized protein</fullName>
    </submittedName>
</protein>
<dbReference type="AlphaFoldDB" id="A0A3S4PV27"/>
<name>A0A3S4PV27_PSEFL</name>
<dbReference type="EMBL" id="LR134318">
    <property type="protein sequence ID" value="VEF11338.1"/>
    <property type="molecule type" value="Genomic_DNA"/>
</dbReference>
<feature type="region of interest" description="Disordered" evidence="1">
    <location>
        <begin position="53"/>
        <end position="89"/>
    </location>
</feature>
<evidence type="ECO:0000313" key="2">
    <source>
        <dbReference type="EMBL" id="VEF11338.1"/>
    </source>
</evidence>
<evidence type="ECO:0000256" key="1">
    <source>
        <dbReference type="SAM" id="MobiDB-lite"/>
    </source>
</evidence>
<gene>
    <name evidence="2" type="ORF">NCTC9428_02956</name>
</gene>
<organism evidence="2 3">
    <name type="scientific">Pseudomonas fluorescens</name>
    <dbReference type="NCBI Taxonomy" id="294"/>
    <lineage>
        <taxon>Bacteria</taxon>
        <taxon>Pseudomonadati</taxon>
        <taxon>Pseudomonadota</taxon>
        <taxon>Gammaproteobacteria</taxon>
        <taxon>Pseudomonadales</taxon>
        <taxon>Pseudomonadaceae</taxon>
        <taxon>Pseudomonas</taxon>
    </lineage>
</organism>
<evidence type="ECO:0000313" key="3">
    <source>
        <dbReference type="Proteomes" id="UP000281909"/>
    </source>
</evidence>
<dbReference type="Proteomes" id="UP000281909">
    <property type="component" value="Chromosome"/>
</dbReference>
<accession>A0A3S4PV27</accession>
<proteinExistence type="predicted"/>
<reference evidence="2 3" key="1">
    <citation type="submission" date="2018-12" db="EMBL/GenBank/DDBJ databases">
        <authorList>
            <consortium name="Pathogen Informatics"/>
        </authorList>
    </citation>
    <scope>NUCLEOTIDE SEQUENCE [LARGE SCALE GENOMIC DNA]</scope>
    <source>
        <strain evidence="2 3">NCTC9428</strain>
    </source>
</reference>